<dbReference type="SUPFAM" id="SSF64484">
    <property type="entry name" value="beta and beta-prime subunits of DNA dependent RNA-polymerase"/>
    <property type="match status" value="1"/>
</dbReference>
<feature type="domain" description="RNA polymerase N-terminal" evidence="15">
    <location>
        <begin position="243"/>
        <end position="545"/>
    </location>
</feature>
<dbReference type="Pfam" id="PF00623">
    <property type="entry name" value="RNA_pol_Rpb1_2"/>
    <property type="match status" value="1"/>
</dbReference>
<evidence type="ECO:0000256" key="5">
    <source>
        <dbReference type="ARBA" id="ARBA00022679"/>
    </source>
</evidence>
<dbReference type="InterPro" id="IPR000722">
    <property type="entry name" value="RNA_pol_asu"/>
</dbReference>
<dbReference type="GO" id="GO:0046872">
    <property type="term" value="F:metal ion binding"/>
    <property type="evidence" value="ECO:0007669"/>
    <property type="project" value="UniProtKB-KW"/>
</dbReference>
<dbReference type="SMART" id="SM00663">
    <property type="entry name" value="RPOLA_N"/>
    <property type="match status" value="1"/>
</dbReference>
<dbReference type="EMBL" id="MU128925">
    <property type="protein sequence ID" value="KAF9518392.1"/>
    <property type="molecule type" value="Genomic_DNA"/>
</dbReference>
<dbReference type="InterPro" id="IPR038120">
    <property type="entry name" value="Rpb1_funnel_sf"/>
</dbReference>
<dbReference type="InterPro" id="IPR007066">
    <property type="entry name" value="RNA_pol_Rpb1_3"/>
</dbReference>
<comment type="catalytic activity">
    <reaction evidence="12 14">
        <text>RNA(n) + a ribonucleoside 5'-triphosphate = RNA(n+1) + diphosphate</text>
        <dbReference type="Rhea" id="RHEA:21248"/>
        <dbReference type="Rhea" id="RHEA-COMP:14527"/>
        <dbReference type="Rhea" id="RHEA-COMP:17342"/>
        <dbReference type="ChEBI" id="CHEBI:33019"/>
        <dbReference type="ChEBI" id="CHEBI:61557"/>
        <dbReference type="ChEBI" id="CHEBI:140395"/>
        <dbReference type="EC" id="2.7.7.6"/>
    </reaction>
</comment>
<dbReference type="FunFam" id="1.10.132.30:FF:000001">
    <property type="entry name" value="DNA-directed RNA polymerase subunit"/>
    <property type="match status" value="1"/>
</dbReference>
<evidence type="ECO:0000259" key="15">
    <source>
        <dbReference type="SMART" id="SM00663"/>
    </source>
</evidence>
<keyword evidence="5 14" id="KW-0808">Transferase</keyword>
<dbReference type="InterPro" id="IPR035697">
    <property type="entry name" value="RNAP_III_RPC1_N"/>
</dbReference>
<dbReference type="PANTHER" id="PTHR48446">
    <property type="entry name" value="DNA-DIRECTED RNA POLYMERASE SUBUNIT BETA' N-TERMINAL SECTION"/>
    <property type="match status" value="1"/>
</dbReference>
<dbReference type="NCBIfam" id="NF006336">
    <property type="entry name" value="PRK08566.1"/>
    <property type="match status" value="1"/>
</dbReference>
<dbReference type="Proteomes" id="UP000886523">
    <property type="component" value="Unassembled WGS sequence"/>
</dbReference>
<dbReference type="EC" id="2.7.7.6" evidence="14"/>
<comment type="subcellular location">
    <subcellularLocation>
        <location evidence="1">Nucleus</location>
    </subcellularLocation>
</comment>
<dbReference type="Gene3D" id="6.10.250.2940">
    <property type="match status" value="1"/>
</dbReference>
<keyword evidence="9" id="KW-0460">Magnesium</keyword>
<dbReference type="Gene3D" id="1.10.132.30">
    <property type="match status" value="1"/>
</dbReference>
<dbReference type="Gene3D" id="2.40.40.20">
    <property type="match status" value="1"/>
</dbReference>
<dbReference type="GO" id="GO:0003899">
    <property type="term" value="F:DNA-directed RNA polymerase activity"/>
    <property type="evidence" value="ECO:0007669"/>
    <property type="project" value="UniProtKB-EC"/>
</dbReference>
<evidence type="ECO:0000256" key="12">
    <source>
        <dbReference type="ARBA" id="ARBA00048552"/>
    </source>
</evidence>
<dbReference type="Gene3D" id="1.10.150.390">
    <property type="match status" value="1"/>
</dbReference>
<keyword evidence="4 14" id="KW-0240">DNA-directed RNA polymerase</keyword>
<dbReference type="InterPro" id="IPR044893">
    <property type="entry name" value="RNA_pol_Rpb1_clamp_domain"/>
</dbReference>
<dbReference type="InterPro" id="IPR006592">
    <property type="entry name" value="RNA_pol_N"/>
</dbReference>
<dbReference type="Gene3D" id="6.20.50.80">
    <property type="match status" value="1"/>
</dbReference>
<dbReference type="GO" id="GO:0005634">
    <property type="term" value="C:nucleus"/>
    <property type="evidence" value="ECO:0007669"/>
    <property type="project" value="UniProtKB-SubCell"/>
</dbReference>
<evidence type="ECO:0000256" key="8">
    <source>
        <dbReference type="ARBA" id="ARBA00022833"/>
    </source>
</evidence>
<dbReference type="InterPro" id="IPR007083">
    <property type="entry name" value="RNA_pol_Rpb1_4"/>
</dbReference>
<evidence type="ECO:0000256" key="11">
    <source>
        <dbReference type="ARBA" id="ARBA00023242"/>
    </source>
</evidence>
<protein>
    <recommendedName>
        <fullName evidence="14">DNA-directed RNA polymerase subunit</fullName>
        <ecNumber evidence="14">2.7.7.6</ecNumber>
    </recommendedName>
</protein>
<evidence type="ECO:0000256" key="9">
    <source>
        <dbReference type="ARBA" id="ARBA00022842"/>
    </source>
</evidence>
<dbReference type="CDD" id="cd02736">
    <property type="entry name" value="RNAP_III_Rpc1_C"/>
    <property type="match status" value="1"/>
</dbReference>
<dbReference type="PANTHER" id="PTHR48446:SF1">
    <property type="entry name" value="DNA-DIRECTED RNA POLYMERASE SUBUNIT BETA' N-TERMINAL SECTION"/>
    <property type="match status" value="1"/>
</dbReference>
<name>A0A9P6DYE9_9AGAM</name>
<dbReference type="GO" id="GO:0003677">
    <property type="term" value="F:DNA binding"/>
    <property type="evidence" value="ECO:0007669"/>
    <property type="project" value="InterPro"/>
</dbReference>
<evidence type="ECO:0000313" key="16">
    <source>
        <dbReference type="EMBL" id="KAF9518392.1"/>
    </source>
</evidence>
<evidence type="ECO:0000256" key="10">
    <source>
        <dbReference type="ARBA" id="ARBA00023163"/>
    </source>
</evidence>
<keyword evidence="8" id="KW-0862">Zinc</keyword>
<evidence type="ECO:0000256" key="13">
    <source>
        <dbReference type="ARBA" id="ARBA00058108"/>
    </source>
</evidence>
<dbReference type="GO" id="GO:0000428">
    <property type="term" value="C:DNA-directed RNA polymerase complex"/>
    <property type="evidence" value="ECO:0007669"/>
    <property type="project" value="UniProtKB-KW"/>
</dbReference>
<keyword evidence="11" id="KW-0539">Nucleus</keyword>
<dbReference type="Gene3D" id="1.10.274.100">
    <property type="entry name" value="RNA polymerase Rpb1, domain 3"/>
    <property type="match status" value="1"/>
</dbReference>
<dbReference type="InterPro" id="IPR015700">
    <property type="entry name" value="RPC1"/>
</dbReference>
<dbReference type="InterPro" id="IPR035698">
    <property type="entry name" value="RNAP_III_Rpc1_C"/>
</dbReference>
<evidence type="ECO:0000256" key="4">
    <source>
        <dbReference type="ARBA" id="ARBA00022478"/>
    </source>
</evidence>
<evidence type="ECO:0000256" key="1">
    <source>
        <dbReference type="ARBA" id="ARBA00004123"/>
    </source>
</evidence>
<gene>
    <name evidence="16" type="ORF">BS47DRAFT_1375333</name>
</gene>
<dbReference type="FunFam" id="1.10.150.390:FF:000004">
    <property type="entry name" value="DNA-directed RNA polymerase subunit"/>
    <property type="match status" value="1"/>
</dbReference>
<evidence type="ECO:0000256" key="2">
    <source>
        <dbReference type="ARBA" id="ARBA00006460"/>
    </source>
</evidence>
<dbReference type="FunFam" id="3.30.1490.180:FF:000002">
    <property type="entry name" value="DNA-directed RNA polymerase subunit"/>
    <property type="match status" value="1"/>
</dbReference>
<dbReference type="FunFam" id="1.10.274.100:FF:000005">
    <property type="entry name" value="DNA-directed RNA polymerase subunit"/>
    <property type="match status" value="1"/>
</dbReference>
<dbReference type="Pfam" id="PF04997">
    <property type="entry name" value="RNA_pol_Rpb1_1"/>
    <property type="match status" value="1"/>
</dbReference>
<evidence type="ECO:0000256" key="7">
    <source>
        <dbReference type="ARBA" id="ARBA00022723"/>
    </source>
</evidence>
<dbReference type="Pfam" id="PF04983">
    <property type="entry name" value="RNA_pol_Rpb1_3"/>
    <property type="match status" value="1"/>
</dbReference>
<evidence type="ECO:0000256" key="14">
    <source>
        <dbReference type="RuleBase" id="RU004279"/>
    </source>
</evidence>
<keyword evidence="10 14" id="KW-0804">Transcription</keyword>
<evidence type="ECO:0000313" key="17">
    <source>
        <dbReference type="Proteomes" id="UP000886523"/>
    </source>
</evidence>
<keyword evidence="7" id="KW-0479">Metal-binding</keyword>
<comment type="similarity">
    <text evidence="2 14">Belongs to the RNA polymerase beta' chain family.</text>
</comment>
<dbReference type="Gene3D" id="3.30.1490.180">
    <property type="entry name" value="RNA polymerase ii"/>
    <property type="match status" value="1"/>
</dbReference>
<reference evidence="16" key="1">
    <citation type="journal article" date="2020" name="Nat. Commun.">
        <title>Large-scale genome sequencing of mycorrhizal fungi provides insights into the early evolution of symbiotic traits.</title>
        <authorList>
            <person name="Miyauchi S."/>
            <person name="Kiss E."/>
            <person name="Kuo A."/>
            <person name="Drula E."/>
            <person name="Kohler A."/>
            <person name="Sanchez-Garcia M."/>
            <person name="Morin E."/>
            <person name="Andreopoulos B."/>
            <person name="Barry K.W."/>
            <person name="Bonito G."/>
            <person name="Buee M."/>
            <person name="Carver A."/>
            <person name="Chen C."/>
            <person name="Cichocki N."/>
            <person name="Clum A."/>
            <person name="Culley D."/>
            <person name="Crous P.W."/>
            <person name="Fauchery L."/>
            <person name="Girlanda M."/>
            <person name="Hayes R.D."/>
            <person name="Keri Z."/>
            <person name="LaButti K."/>
            <person name="Lipzen A."/>
            <person name="Lombard V."/>
            <person name="Magnuson J."/>
            <person name="Maillard F."/>
            <person name="Murat C."/>
            <person name="Nolan M."/>
            <person name="Ohm R.A."/>
            <person name="Pangilinan J."/>
            <person name="Pereira M.F."/>
            <person name="Perotto S."/>
            <person name="Peter M."/>
            <person name="Pfister S."/>
            <person name="Riley R."/>
            <person name="Sitrit Y."/>
            <person name="Stielow J.B."/>
            <person name="Szollosi G."/>
            <person name="Zifcakova L."/>
            <person name="Stursova M."/>
            <person name="Spatafora J.W."/>
            <person name="Tedersoo L."/>
            <person name="Vaario L.M."/>
            <person name="Yamada A."/>
            <person name="Yan M."/>
            <person name="Wang P."/>
            <person name="Xu J."/>
            <person name="Bruns T."/>
            <person name="Baldrian P."/>
            <person name="Vilgalys R."/>
            <person name="Dunand C."/>
            <person name="Henrissat B."/>
            <person name="Grigoriev I.V."/>
            <person name="Hibbett D."/>
            <person name="Nagy L.G."/>
            <person name="Martin F.M."/>
        </authorList>
    </citation>
    <scope>NUCLEOTIDE SEQUENCE</scope>
    <source>
        <strain evidence="16">UP504</strain>
    </source>
</reference>
<dbReference type="Pfam" id="PF05000">
    <property type="entry name" value="RNA_pol_Rpb1_4"/>
    <property type="match status" value="1"/>
</dbReference>
<comment type="function">
    <text evidence="13">DNA-dependent RNA polymerase catalyzes the transcription of DNA into RNA using the four ribonucleoside triphosphates as substrates. Largest and catalytic core component of RNA polymerase III which synthesizes small RNAs, such as 5S rRNA and tRNAs. Forms the polymerase active center together with the second largest subunit. A single-stranded DNA template strand of the promoter is positioned within the central active site cleft of Pol III. A bridging helix emanates from RPC1 and crosses the cleft near the catalytic site and is thought to promote translocation of Pol III by acting as a ratchet that moves the RNA-DNA hybrid through the active site by switching from straight to bent conformations at each step of nucleotide addition.</text>
</comment>
<organism evidence="16 17">
    <name type="scientific">Hydnum rufescens UP504</name>
    <dbReference type="NCBI Taxonomy" id="1448309"/>
    <lineage>
        <taxon>Eukaryota</taxon>
        <taxon>Fungi</taxon>
        <taxon>Dikarya</taxon>
        <taxon>Basidiomycota</taxon>
        <taxon>Agaricomycotina</taxon>
        <taxon>Agaricomycetes</taxon>
        <taxon>Cantharellales</taxon>
        <taxon>Hydnaceae</taxon>
        <taxon>Hydnum</taxon>
    </lineage>
</organism>
<dbReference type="Pfam" id="PF04998">
    <property type="entry name" value="RNA_pol_Rpb1_5"/>
    <property type="match status" value="1"/>
</dbReference>
<accession>A0A9P6DYE9</accession>
<dbReference type="InterPro" id="IPR007081">
    <property type="entry name" value="RNA_pol_Rpb1_5"/>
</dbReference>
<keyword evidence="6 14" id="KW-0548">Nucleotidyltransferase</keyword>
<dbReference type="OrthoDB" id="270392at2759"/>
<dbReference type="InterPro" id="IPR007080">
    <property type="entry name" value="RNA_pol_Rpb1_1"/>
</dbReference>
<proteinExistence type="inferred from homology"/>
<dbReference type="FunFam" id="4.10.860.120:FF:000004">
    <property type="entry name" value="DNA-directed RNA polymerase subunit"/>
    <property type="match status" value="1"/>
</dbReference>
<dbReference type="FunFam" id="2.40.40.20:FF:000019">
    <property type="entry name" value="DNA-directed RNA polymerase II subunit RPB1"/>
    <property type="match status" value="1"/>
</dbReference>
<evidence type="ECO:0000256" key="6">
    <source>
        <dbReference type="ARBA" id="ARBA00022695"/>
    </source>
</evidence>
<comment type="subunit">
    <text evidence="3">Component of the RNA polymerase III (Pol III) complex consisting of 17 subunits.</text>
</comment>
<evidence type="ECO:0000256" key="3">
    <source>
        <dbReference type="ARBA" id="ARBA00011206"/>
    </source>
</evidence>
<comment type="caution">
    <text evidence="16">The sequence shown here is derived from an EMBL/GenBank/DDBJ whole genome shotgun (WGS) entry which is preliminary data.</text>
</comment>
<dbReference type="CDD" id="cd02583">
    <property type="entry name" value="RNAP_III_RPC1_N"/>
    <property type="match status" value="1"/>
</dbReference>
<dbReference type="Gene3D" id="4.10.860.120">
    <property type="entry name" value="RNA polymerase II, clamp domain"/>
    <property type="match status" value="1"/>
</dbReference>
<sequence>MKETVQFTNPRKIKQIQFSLFSAQDVVNMSEFEITHRELYTNPDRLPAKDGVLDRRLGTVDKSSVCETCGSPTATCVGHYAYIKLVLPVFHIGYFKHVITILQDICKTCARVLLDESDRRKYLKRFRSPNLENLTRQTLSKAVNVACRKVVHCPYCTSINGTVKKAGALKIIHEKFRAKKTADDFANWKRSFGTAISEQREIGSLLNKAHEDLNPLKVLDLFRRISAEDCELLGLRPTQGRPEEYIWQYISVPPVCIRPSVQQDGASNEDDVTVKLTEIVFTNSIIKQGLAKGTNTQALMEQWETLQLAVAMYVNSELPGVPVVAGQKSMRGFCQRLKGKQGRFRGNLSGKRVDFSGRTVISPDPNLRIDEVAIPERVAKILTYPERVTMHNMTRLRAAVINGVDIHPGANYVVSVGNGFKKFLKFGNRAEQAERLRIGDIVERHIIDGDIVLFNRQPSLHKLSIMSHRAKIRPWRTLRLNECVCNPYNADFDGDEMNLHIPQTEEARTEALTLMGVKNNIVTPRNGEPVISAIQDFITASFLLSSKDRFYDRRQFTQICSYLADADLSIDLPPPAILKPTRLWTGKQVFGVLMRPNKHSNVLVNVEAKCSNMQKANPDFWPEGMKIAPDLSPNDGWLVIVNSEIMCGVMDKATVGAGKKKSMFGVILRDYGPDAAATAMNRLAKLCARWLANIGFSLGINDVIPGPALRKSKDRLVQEAYAKCTLLIEKAKMGKLENKPGCNQEQTLEAEISAVLSKVRDDVGKTCMKELSRHNAPLIMATCGSKGSTINVSQMVACVGQQIIAGHRVPDGFQDRSLPHFLKKSKEPPAKGFVGNSFYSGLTPTEFLFHAISGREGLVDTAVKTAETGYMQRRLMKALEDLTTRYDLSVRNSTGGVVQFRYGDDGLDPACLEGDAQPIEFVRAWSHAAASTGRQGRGLLPFEILEIVDYELSQPKFRTECTAAYIATIRAFILDSIVRRMASFRQKHGMFDAEEREDEWDEYTDMTMGASNAQKVIVDNKAKVTEAQVRRFLEISLIKYIRAKIEPGSTVGAVGAQSIGEPGTQMTLKTFHFAGVASMNVTLGVPRIKEIINAAKNISTPIITAKLVSPNSETAARIVKGRLEKTYLGDIASVLEEAWAPTKSYIGIHIDTEAIQKLQLELTLDDIKDAIVAAKKLKIKAASIEVVPKKHRIKVYMSGDAQYYQLRALQRALPGVVVKGIPTIHRAIINVREKTGPSGSKGDKELLVEGYGLQNVMTTEGIVGEHTTSNHVMEVEKVLGIEAARRTVINEIQYTMQSHGMSIDPRHVMLLGDVMTYKGQVLGITRFGVAKMKDSVLMLASFEKTTDHLFDASAYGKSDSIAGVSESIIMGNPAADCGTSMPALVLSPPKLRPRRALLFESYCDR</sequence>
<dbReference type="InterPro" id="IPR042102">
    <property type="entry name" value="RNA_pol_Rpb1_3_sf"/>
</dbReference>
<dbReference type="GO" id="GO:0006351">
    <property type="term" value="P:DNA-templated transcription"/>
    <property type="evidence" value="ECO:0007669"/>
    <property type="project" value="InterPro"/>
</dbReference>
<keyword evidence="17" id="KW-1185">Reference proteome</keyword>